<dbReference type="EMBL" id="CP059075">
    <property type="protein sequence ID" value="QRE02838.1"/>
    <property type="molecule type" value="Genomic_DNA"/>
</dbReference>
<dbReference type="KEGG" id="fpk:IA06_07675"/>
<comment type="similarity">
    <text evidence="1 3">Belongs to the ArsC family.</text>
</comment>
<dbReference type="KEGG" id="fpq:IB65_07955"/>
<dbReference type="InterPro" id="IPR006660">
    <property type="entry name" value="Arsenate_reductase-like"/>
</dbReference>
<dbReference type="CDD" id="cd03034">
    <property type="entry name" value="ArsC_ArsC"/>
    <property type="match status" value="1"/>
</dbReference>
<dbReference type="PANTHER" id="PTHR30041:SF4">
    <property type="entry name" value="ARSENATE REDUCTASE"/>
    <property type="match status" value="1"/>
</dbReference>
<protein>
    <submittedName>
        <fullName evidence="4">Arsenate reductase (Glutaredoxin)</fullName>
        <ecNumber evidence="4">1.20.4.1</ecNumber>
    </submittedName>
</protein>
<reference evidence="4 5" key="1">
    <citation type="submission" date="2020-07" db="EMBL/GenBank/DDBJ databases">
        <title>Genomic characterization of Flavobacterium psychrophilum strains.</title>
        <authorList>
            <person name="Castillo D."/>
            <person name="Jorgensen J."/>
            <person name="Middelboe M."/>
        </authorList>
    </citation>
    <scope>NUCLEOTIDE SEQUENCE [LARGE SCALE GENOMIC DNA]</scope>
    <source>
        <strain evidence="4 5">FPS-R7</strain>
    </source>
</reference>
<dbReference type="Pfam" id="PF03960">
    <property type="entry name" value="ArsC"/>
    <property type="match status" value="1"/>
</dbReference>
<dbReference type="KEGG" id="fpw:IA04_07670"/>
<dbReference type="SUPFAM" id="SSF52833">
    <property type="entry name" value="Thioredoxin-like"/>
    <property type="match status" value="1"/>
</dbReference>
<keyword evidence="2 4" id="KW-0560">Oxidoreductase</keyword>
<evidence type="ECO:0000313" key="5">
    <source>
        <dbReference type="Proteomes" id="UP000596329"/>
    </source>
</evidence>
<dbReference type="InterPro" id="IPR006659">
    <property type="entry name" value="Arsenate_reductase"/>
</dbReference>
<evidence type="ECO:0000256" key="2">
    <source>
        <dbReference type="ARBA" id="ARBA00023002"/>
    </source>
</evidence>
<dbReference type="GeneID" id="66552210"/>
<dbReference type="NCBIfam" id="TIGR00014">
    <property type="entry name" value="arsC"/>
    <property type="match status" value="1"/>
</dbReference>
<dbReference type="KEGG" id="fpc:FPSM_01211"/>
<dbReference type="Proteomes" id="UP000596329">
    <property type="component" value="Chromosome"/>
</dbReference>
<evidence type="ECO:0000256" key="3">
    <source>
        <dbReference type="PROSITE-ProRule" id="PRU01282"/>
    </source>
</evidence>
<evidence type="ECO:0000313" key="4">
    <source>
        <dbReference type="EMBL" id="QRE02838.1"/>
    </source>
</evidence>
<name>A0A076NZD9_FLAPS</name>
<dbReference type="PANTHER" id="PTHR30041">
    <property type="entry name" value="ARSENATE REDUCTASE"/>
    <property type="match status" value="1"/>
</dbReference>
<evidence type="ECO:0000256" key="1">
    <source>
        <dbReference type="ARBA" id="ARBA00007198"/>
    </source>
</evidence>
<accession>A0A076NZD9</accession>
<dbReference type="RefSeq" id="WP_011963715.1">
    <property type="nucleotide sequence ID" value="NZ_CBCRUL010000005.1"/>
</dbReference>
<proteinExistence type="inferred from homology"/>
<gene>
    <name evidence="4" type="primary">arsC</name>
    <name evidence="4" type="ORF">H0H26_07870</name>
</gene>
<dbReference type="PROSITE" id="PS51353">
    <property type="entry name" value="ARSC"/>
    <property type="match status" value="1"/>
</dbReference>
<dbReference type="GO" id="GO:0008794">
    <property type="term" value="F:arsenate reductase (glutaredoxin) activity"/>
    <property type="evidence" value="ECO:0007669"/>
    <property type="project" value="UniProtKB-EC"/>
</dbReference>
<dbReference type="AlphaFoldDB" id="A0A076NZD9"/>
<sequence>MITIYHNSRCSKSREGVCFLENTKEDFQIINYLENIPTKDQLKELLRKLNMTPIELVRKKETIWLSDYKNKNLSNDQIIQAMIDNPKLIERPIVVNGDKAVIARPTERIKEII</sequence>
<dbReference type="OMA" id="DMMRTKE"/>
<dbReference type="KEGG" id="fpv:IA03_07735"/>
<dbReference type="Gene3D" id="3.40.30.10">
    <property type="entry name" value="Glutaredoxin"/>
    <property type="match status" value="1"/>
</dbReference>
<organism evidence="4 5">
    <name type="scientific">Flavobacterium psychrophilum</name>
    <dbReference type="NCBI Taxonomy" id="96345"/>
    <lineage>
        <taxon>Bacteria</taxon>
        <taxon>Pseudomonadati</taxon>
        <taxon>Bacteroidota</taxon>
        <taxon>Flavobacteriia</taxon>
        <taxon>Flavobacteriales</taxon>
        <taxon>Flavobacteriaceae</taxon>
        <taxon>Flavobacterium</taxon>
    </lineage>
</organism>
<dbReference type="EC" id="1.20.4.1" evidence="4"/>
<dbReference type="InterPro" id="IPR036249">
    <property type="entry name" value="Thioredoxin-like_sf"/>
</dbReference>